<organism evidence="8 9">
    <name type="scientific">Paenibacillus montanisoli</name>
    <dbReference type="NCBI Taxonomy" id="2081970"/>
    <lineage>
        <taxon>Bacteria</taxon>
        <taxon>Bacillati</taxon>
        <taxon>Bacillota</taxon>
        <taxon>Bacilli</taxon>
        <taxon>Bacillales</taxon>
        <taxon>Paenibacillaceae</taxon>
        <taxon>Paenibacillus</taxon>
    </lineage>
</organism>
<reference evidence="8 9" key="1">
    <citation type="submission" date="2018-06" db="EMBL/GenBank/DDBJ databases">
        <title>Paenibacillus montanisoli sp. nov., isolated from mountain area soil.</title>
        <authorList>
            <person name="Wu M."/>
        </authorList>
    </citation>
    <scope>NUCLEOTIDE SEQUENCE [LARGE SCALE GENOMIC DNA]</scope>
    <source>
        <strain evidence="8 9">RA17</strain>
    </source>
</reference>
<evidence type="ECO:0000313" key="9">
    <source>
        <dbReference type="Proteomes" id="UP000249260"/>
    </source>
</evidence>
<evidence type="ECO:0000313" key="8">
    <source>
        <dbReference type="EMBL" id="RAP77934.1"/>
    </source>
</evidence>
<feature type="transmembrane region" description="Helical" evidence="6">
    <location>
        <begin position="123"/>
        <end position="143"/>
    </location>
</feature>
<evidence type="ECO:0000256" key="5">
    <source>
        <dbReference type="ARBA" id="ARBA00023136"/>
    </source>
</evidence>
<evidence type="ECO:0000256" key="2">
    <source>
        <dbReference type="ARBA" id="ARBA00022448"/>
    </source>
</evidence>
<keyword evidence="2" id="KW-0813">Transport</keyword>
<dbReference type="OrthoDB" id="9772882at2"/>
<keyword evidence="9" id="KW-1185">Reference proteome</keyword>
<dbReference type="InterPro" id="IPR011701">
    <property type="entry name" value="MFS"/>
</dbReference>
<name>A0A328UC52_9BACL</name>
<feature type="transmembrane region" description="Helical" evidence="6">
    <location>
        <begin position="264"/>
        <end position="286"/>
    </location>
</feature>
<dbReference type="InterPro" id="IPR052528">
    <property type="entry name" value="Sugar_transport-like"/>
</dbReference>
<sequence>MLYGRWSNPIFSQLRKLNGKTEERPMRRLLGTIRFGEVKSRMPNKKRSVFREGMVNAHYEAVSSTIFMNLIAGPYLTGYLLFLGADASQLGLILSIPLLANAIVVILSAYLMEYYPNRYRTTLISILFHRIFLLGTGLIPFVWPKADWVPVFIVLFVIGCMSGSLSATPSVTLLADLVPRKFRANYFGIRFTLGGIAASVTLLTIGWGLDRLPMSTGFALLYCCGLAVSLLNMVHYGRYPNLLYSSAGNSLSWKFMFEPLRDRSFFKAVLFVSFWLMAQGATISLFSYVMLELMKTNYAWMGISNTLLTVVSIGATFIWGRLNMKWSTRKLLLWVFPLNAIAVLFWGLQAFLPDTLMLIIVYTMLGISLSGFNLLTFQYVISDTPKEGRSMYYAVWVSITSLFGFFGPLVGGKLLNSLKSWPFWFQEYGLFVCIGALMLAASLSISFIVFSAKQR</sequence>
<feature type="transmembrane region" description="Helical" evidence="6">
    <location>
        <begin position="149"/>
        <end position="175"/>
    </location>
</feature>
<comment type="caution">
    <text evidence="8">The sequence shown here is derived from an EMBL/GenBank/DDBJ whole genome shotgun (WGS) entry which is preliminary data.</text>
</comment>
<feature type="domain" description="Major facilitator superfamily (MFS) profile" evidence="7">
    <location>
        <begin position="49"/>
        <end position="453"/>
    </location>
</feature>
<dbReference type="PANTHER" id="PTHR23526">
    <property type="entry name" value="INTEGRAL MEMBRANE TRANSPORT PROTEIN-RELATED"/>
    <property type="match status" value="1"/>
</dbReference>
<dbReference type="InterPro" id="IPR036259">
    <property type="entry name" value="MFS_trans_sf"/>
</dbReference>
<feature type="transmembrane region" description="Helical" evidence="6">
    <location>
        <begin position="61"/>
        <end position="84"/>
    </location>
</feature>
<dbReference type="Gene3D" id="1.20.1250.20">
    <property type="entry name" value="MFS general substrate transporter like domains"/>
    <property type="match status" value="2"/>
</dbReference>
<feature type="transmembrane region" description="Helical" evidence="6">
    <location>
        <begin position="90"/>
        <end position="111"/>
    </location>
</feature>
<dbReference type="SUPFAM" id="SSF103473">
    <property type="entry name" value="MFS general substrate transporter"/>
    <property type="match status" value="1"/>
</dbReference>
<feature type="transmembrane region" description="Helical" evidence="6">
    <location>
        <begin position="187"/>
        <end position="209"/>
    </location>
</feature>
<evidence type="ECO:0000256" key="4">
    <source>
        <dbReference type="ARBA" id="ARBA00022989"/>
    </source>
</evidence>
<evidence type="ECO:0000256" key="3">
    <source>
        <dbReference type="ARBA" id="ARBA00022692"/>
    </source>
</evidence>
<evidence type="ECO:0000259" key="7">
    <source>
        <dbReference type="PROSITE" id="PS50850"/>
    </source>
</evidence>
<feature type="transmembrane region" description="Helical" evidence="6">
    <location>
        <begin position="393"/>
        <end position="416"/>
    </location>
</feature>
<proteinExistence type="predicted"/>
<comment type="subcellular location">
    <subcellularLocation>
        <location evidence="1">Cell membrane</location>
        <topology evidence="1">Multi-pass membrane protein</topology>
    </subcellularLocation>
</comment>
<dbReference type="EMBL" id="QLUW01000001">
    <property type="protein sequence ID" value="RAP77934.1"/>
    <property type="molecule type" value="Genomic_DNA"/>
</dbReference>
<feature type="transmembrane region" description="Helical" evidence="6">
    <location>
        <begin position="298"/>
        <end position="319"/>
    </location>
</feature>
<evidence type="ECO:0000256" key="1">
    <source>
        <dbReference type="ARBA" id="ARBA00004651"/>
    </source>
</evidence>
<feature type="transmembrane region" description="Helical" evidence="6">
    <location>
        <begin position="331"/>
        <end position="352"/>
    </location>
</feature>
<dbReference type="GO" id="GO:0022857">
    <property type="term" value="F:transmembrane transporter activity"/>
    <property type="evidence" value="ECO:0007669"/>
    <property type="project" value="InterPro"/>
</dbReference>
<evidence type="ECO:0000256" key="6">
    <source>
        <dbReference type="SAM" id="Phobius"/>
    </source>
</evidence>
<dbReference type="PANTHER" id="PTHR23526:SF2">
    <property type="entry name" value="MAJOR FACILITATOR SUPERFAMILY (MFS) PROFILE DOMAIN-CONTAINING PROTEIN"/>
    <property type="match status" value="1"/>
</dbReference>
<dbReference type="PROSITE" id="PS50850">
    <property type="entry name" value="MFS"/>
    <property type="match status" value="1"/>
</dbReference>
<gene>
    <name evidence="8" type="ORF">DL346_05615</name>
</gene>
<dbReference type="AlphaFoldDB" id="A0A328UC52"/>
<protein>
    <recommendedName>
        <fullName evidence="7">Major facilitator superfamily (MFS) profile domain-containing protein</fullName>
    </recommendedName>
</protein>
<feature type="transmembrane region" description="Helical" evidence="6">
    <location>
        <begin position="215"/>
        <end position="234"/>
    </location>
</feature>
<keyword evidence="4 6" id="KW-1133">Transmembrane helix</keyword>
<dbReference type="Pfam" id="PF07690">
    <property type="entry name" value="MFS_1"/>
    <property type="match status" value="1"/>
</dbReference>
<accession>A0A328UC52</accession>
<keyword evidence="5 6" id="KW-0472">Membrane</keyword>
<dbReference type="InterPro" id="IPR020846">
    <property type="entry name" value="MFS_dom"/>
</dbReference>
<dbReference type="GO" id="GO:0005886">
    <property type="term" value="C:plasma membrane"/>
    <property type="evidence" value="ECO:0007669"/>
    <property type="project" value="UniProtKB-SubCell"/>
</dbReference>
<keyword evidence="3 6" id="KW-0812">Transmembrane</keyword>
<feature type="transmembrane region" description="Helical" evidence="6">
    <location>
        <begin position="428"/>
        <end position="450"/>
    </location>
</feature>
<feature type="transmembrane region" description="Helical" evidence="6">
    <location>
        <begin position="358"/>
        <end position="381"/>
    </location>
</feature>
<dbReference type="Proteomes" id="UP000249260">
    <property type="component" value="Unassembled WGS sequence"/>
</dbReference>